<evidence type="ECO:0000256" key="8">
    <source>
        <dbReference type="ARBA" id="ARBA00022771"/>
    </source>
</evidence>
<feature type="domain" description="Arf-GAP" evidence="18">
    <location>
        <begin position="268"/>
        <end position="390"/>
    </location>
</feature>
<dbReference type="InterPro" id="IPR037278">
    <property type="entry name" value="ARFGAP/RecO"/>
</dbReference>
<dbReference type="GeneTree" id="ENSGT00940000156389"/>
<dbReference type="SMART" id="SM00248">
    <property type="entry name" value="ANK"/>
    <property type="match status" value="3"/>
</dbReference>
<dbReference type="PROSITE" id="PS50115">
    <property type="entry name" value="ARFGAP"/>
    <property type="match status" value="1"/>
</dbReference>
<evidence type="ECO:0000259" key="18">
    <source>
        <dbReference type="PROSITE" id="PS50115"/>
    </source>
</evidence>
<dbReference type="InterPro" id="IPR001164">
    <property type="entry name" value="ArfGAP_dom"/>
</dbReference>
<keyword evidence="4" id="KW-1003">Cell membrane</keyword>
<dbReference type="Pfam" id="PF16746">
    <property type="entry name" value="BAR_3"/>
    <property type="match status" value="1"/>
</dbReference>
<keyword evidence="5 15" id="KW-0479">Metal-binding</keyword>
<organism evidence="19 20">
    <name type="scientific">Electrophorus electricus</name>
    <name type="common">Electric eel</name>
    <name type="synonym">Gymnotus electricus</name>
    <dbReference type="NCBI Taxonomy" id="8005"/>
    <lineage>
        <taxon>Eukaryota</taxon>
        <taxon>Metazoa</taxon>
        <taxon>Chordata</taxon>
        <taxon>Craniata</taxon>
        <taxon>Vertebrata</taxon>
        <taxon>Euteleostomi</taxon>
        <taxon>Actinopterygii</taxon>
        <taxon>Neopterygii</taxon>
        <taxon>Teleostei</taxon>
        <taxon>Ostariophysi</taxon>
        <taxon>Gymnotiformes</taxon>
        <taxon>Gymnotoidei</taxon>
        <taxon>Gymnotidae</taxon>
        <taxon>Electrophorus</taxon>
    </lineage>
</organism>
<dbReference type="SMART" id="SM00105">
    <property type="entry name" value="ArfGap"/>
    <property type="match status" value="1"/>
</dbReference>
<evidence type="ECO:0000256" key="1">
    <source>
        <dbReference type="ARBA" id="ARBA00004236"/>
    </source>
</evidence>
<evidence type="ECO:0000313" key="20">
    <source>
        <dbReference type="Proteomes" id="UP000314983"/>
    </source>
</evidence>
<evidence type="ECO:0000256" key="4">
    <source>
        <dbReference type="ARBA" id="ARBA00022475"/>
    </source>
</evidence>
<dbReference type="InterPro" id="IPR004148">
    <property type="entry name" value="BAR_dom"/>
</dbReference>
<dbReference type="Gene3D" id="2.30.29.30">
    <property type="entry name" value="Pleckstrin-homology domain (PH domain)/Phosphotyrosine-binding domain (PTB)"/>
    <property type="match status" value="1"/>
</dbReference>
<dbReference type="FunFam" id="1.25.40.20:FF:000020">
    <property type="entry name" value="Arf-GAP with coiled-coil, ANK repeat and PH domain-containing protein 2"/>
    <property type="match status" value="1"/>
</dbReference>
<keyword evidence="11" id="KW-0175">Coiled coil</keyword>
<keyword evidence="12" id="KW-0472">Membrane</keyword>
<dbReference type="InterPro" id="IPR002110">
    <property type="entry name" value="Ankyrin_rpt"/>
</dbReference>
<dbReference type="Ensembl" id="ENSEEET00000029666.2">
    <property type="protein sequence ID" value="ENSEEEP00000029327.2"/>
    <property type="gene ID" value="ENSEEEG00000012962.2"/>
</dbReference>
<evidence type="ECO:0000259" key="17">
    <source>
        <dbReference type="PROSITE" id="PS50003"/>
    </source>
</evidence>
<evidence type="ECO:0000256" key="13">
    <source>
        <dbReference type="PROSITE-ProRule" id="PRU00023"/>
    </source>
</evidence>
<comment type="subcellular location">
    <subcellularLocation>
        <location evidence="1">Cell membrane</location>
    </subcellularLocation>
    <subcellularLocation>
        <location evidence="2 15">Endosome membrane</location>
        <topology evidence="2 15">Peripheral membrane protein</topology>
    </subcellularLocation>
</comment>
<evidence type="ECO:0000256" key="7">
    <source>
        <dbReference type="ARBA" id="ARBA00022753"/>
    </source>
</evidence>
<evidence type="ECO:0000256" key="11">
    <source>
        <dbReference type="ARBA" id="ARBA00023054"/>
    </source>
</evidence>
<evidence type="ECO:0000256" key="14">
    <source>
        <dbReference type="PROSITE-ProRule" id="PRU00288"/>
    </source>
</evidence>
<reference evidence="19" key="3">
    <citation type="submission" date="2020-05" db="EMBL/GenBank/DDBJ databases">
        <title>Electrophorus electricus (electric eel) genome, fEleEle1, primary haplotype.</title>
        <authorList>
            <person name="Myers G."/>
            <person name="Meyer A."/>
            <person name="Fedrigo O."/>
            <person name="Formenti G."/>
            <person name="Rhie A."/>
            <person name="Tracey A."/>
            <person name="Sims Y."/>
            <person name="Jarvis E.D."/>
        </authorList>
    </citation>
    <scope>NUCLEOTIDE SEQUENCE [LARGE SCALE GENOMIC DNA]</scope>
</reference>
<dbReference type="Gene3D" id="1.10.220.150">
    <property type="entry name" value="Arf GTPase activating protein"/>
    <property type="match status" value="1"/>
</dbReference>
<dbReference type="Gene3D" id="1.20.1270.60">
    <property type="entry name" value="Arfaptin homology (AH) domain/BAR domain"/>
    <property type="match status" value="1"/>
</dbReference>
<accession>A0A4W4FZQ0</accession>
<evidence type="ECO:0000256" key="5">
    <source>
        <dbReference type="ARBA" id="ARBA00022723"/>
    </source>
</evidence>
<proteinExistence type="predicted"/>
<reference evidence="19" key="5">
    <citation type="submission" date="2025-09" db="UniProtKB">
        <authorList>
            <consortium name="Ensembl"/>
        </authorList>
    </citation>
    <scope>IDENTIFICATION</scope>
</reference>
<protein>
    <recommendedName>
        <fullName evidence="15">Arf-GAP with coiled-coil, ANK repeat and PH domain-containing protein</fullName>
        <shortName evidence="15">Cnt-b</shortName>
    </recommendedName>
    <alternativeName>
        <fullName evidence="15">Centaurin-beta</fullName>
    </alternativeName>
</protein>
<evidence type="ECO:0000256" key="3">
    <source>
        <dbReference type="ARBA" id="ARBA00022468"/>
    </source>
</evidence>
<dbReference type="PANTHER" id="PTHR23180">
    <property type="entry name" value="CENTAURIN/ARF"/>
    <property type="match status" value="1"/>
</dbReference>
<dbReference type="AlphaFoldDB" id="A0A4W4FZQ0"/>
<gene>
    <name evidence="19" type="primary">ACAP2</name>
</gene>
<dbReference type="PROSITE" id="PS50003">
    <property type="entry name" value="PH_DOMAIN"/>
    <property type="match status" value="1"/>
</dbReference>
<dbReference type="Pfam" id="PF12796">
    <property type="entry name" value="Ank_2"/>
    <property type="match status" value="1"/>
</dbReference>
<sequence length="620" mass="70142">LCSQILFDQAQRSIKSQLQTFVKEDLRRFKETKKQFDKVSEEKEAALSRNAQAPRNKQHEVEEAASILTATRKCFRHIVLDYVLQVAATAGANGQRWGRGSLLLLCRHWCVFWSTYQACALLCSQDYSNDDTKLEYNVDADSGIVMEGYLFKRASNAFKTWNRRWFSIQNNQLVYQKKFKDNPTVVVEDLRLCTVKHCEDIERRFCFEVVSPTKSCMMQADSEKLRQAWIRAVQNSIATAFRDRSDDSEVTSVHSMSLPLEMNERKFKGALQKVMAIAGNSTCCDCDQLEPKWASINLGITLCIQCSGIHRSLGVHFSKVRSLTLDTWEPELLKLMCELGNGVINQIYEARREELGARKPQPGDPRQEVEAYIRAKYVDRRFIRRPSDEELKLKVVTLCKQGKRLSFSSEPQPPRAPPPTPKARPASGTSGGCCLTEHQPASGSKEQVMFSEPKHYCPGLQLYWAAFTRSLPNMAEALAHGAQVNWINTEEEKRTPLIMAGSLVTCEFLLQNSASVNQQDSQGRGPLHHATILGHTGQVCLFLKRGANQNASDIEDKTPLSIAVEAVNADIVTLLRLAKMNEEMRESEGPYNATGDETYQDIFQDFTQMASEDPDKLNRF</sequence>
<dbReference type="SUPFAM" id="SSF57863">
    <property type="entry name" value="ArfGap/RecO-like zinc finger"/>
    <property type="match status" value="1"/>
</dbReference>
<feature type="repeat" description="ANK" evidence="13">
    <location>
        <begin position="522"/>
        <end position="554"/>
    </location>
</feature>
<keyword evidence="6 15" id="KW-0677">Repeat</keyword>
<keyword evidence="9 15" id="KW-0862">Zinc</keyword>
<keyword evidence="20" id="KW-1185">Reference proteome</keyword>
<dbReference type="PRINTS" id="PR00405">
    <property type="entry name" value="REVINTRACTNG"/>
</dbReference>
<evidence type="ECO:0000256" key="6">
    <source>
        <dbReference type="ARBA" id="ARBA00022737"/>
    </source>
</evidence>
<evidence type="ECO:0000256" key="12">
    <source>
        <dbReference type="ARBA" id="ARBA00023136"/>
    </source>
</evidence>
<reference evidence="20" key="2">
    <citation type="journal article" date="2017" name="Sci. Adv.">
        <title>A tail of two voltages: Proteomic comparison of the three electric organs of the electric eel.</title>
        <authorList>
            <person name="Traeger L.L."/>
            <person name="Sabat G."/>
            <person name="Barrett-Wilt G.A."/>
            <person name="Wells G.B."/>
            <person name="Sussman M.R."/>
        </authorList>
    </citation>
    <scope>NUCLEOTIDE SEQUENCE [LARGE SCALE GENOMIC DNA]</scope>
</reference>
<dbReference type="Pfam" id="PF01412">
    <property type="entry name" value="ArfGap"/>
    <property type="match status" value="1"/>
</dbReference>
<feature type="domain" description="PH" evidence="17">
    <location>
        <begin position="143"/>
        <end position="238"/>
    </location>
</feature>
<dbReference type="Gene3D" id="1.25.40.20">
    <property type="entry name" value="Ankyrin repeat-containing domain"/>
    <property type="match status" value="1"/>
</dbReference>
<dbReference type="InterPro" id="IPR045258">
    <property type="entry name" value="ACAP1/2/3-like"/>
</dbReference>
<dbReference type="InterPro" id="IPR001849">
    <property type="entry name" value="PH_domain"/>
</dbReference>
<dbReference type="SUPFAM" id="SSF48403">
    <property type="entry name" value="Ankyrin repeat"/>
    <property type="match status" value="1"/>
</dbReference>
<comment type="domain">
    <text evidence="15">PH domain binds phospholipids including phosphatidic acid, phosphatidylinositol 3-phosphate, phosphatidylinositol 3,5-bisphosphate (PIP2) and phosphatidylinositol 3,4,5-trisphosphate (PIP3). May mediate protein binding to PIP2 or PIP3 containing membranes.</text>
</comment>
<feature type="region of interest" description="Disordered" evidence="16">
    <location>
        <begin position="405"/>
        <end position="439"/>
    </location>
</feature>
<reference evidence="20" key="1">
    <citation type="journal article" date="2014" name="Science">
        <title>Nonhuman genetics. Genomic basis for the convergent evolution of electric organs.</title>
        <authorList>
            <person name="Gallant J.R."/>
            <person name="Traeger L.L."/>
            <person name="Volkening J.D."/>
            <person name="Moffett H."/>
            <person name="Chen P.H."/>
            <person name="Novina C.D."/>
            <person name="Phillips G.N.Jr."/>
            <person name="Anand R."/>
            <person name="Wells G.B."/>
            <person name="Pinch M."/>
            <person name="Guth R."/>
            <person name="Unguez G.A."/>
            <person name="Albert J.S."/>
            <person name="Zakon H.H."/>
            <person name="Samanta M.P."/>
            <person name="Sussman M.R."/>
        </authorList>
    </citation>
    <scope>NUCLEOTIDE SEQUENCE [LARGE SCALE GENOMIC DNA]</scope>
</reference>
<keyword evidence="7 15" id="KW-0967">Endosome</keyword>
<evidence type="ECO:0000256" key="16">
    <source>
        <dbReference type="SAM" id="MobiDB-lite"/>
    </source>
</evidence>
<dbReference type="PROSITE" id="PS50088">
    <property type="entry name" value="ANK_REPEAT"/>
    <property type="match status" value="1"/>
</dbReference>
<dbReference type="PANTHER" id="PTHR23180:SF241">
    <property type="entry name" value="ARF-GAP WITH COILED-COIL, ANK REPEAT AND PH DOMAIN-CONTAINING PROTEIN 2"/>
    <property type="match status" value="1"/>
</dbReference>
<dbReference type="GO" id="GO:0005886">
    <property type="term" value="C:plasma membrane"/>
    <property type="evidence" value="ECO:0007669"/>
    <property type="project" value="UniProtKB-SubCell"/>
</dbReference>
<dbReference type="InterPro" id="IPR036770">
    <property type="entry name" value="Ankyrin_rpt-contain_sf"/>
</dbReference>
<dbReference type="FunFam" id="1.10.220.150:FF:000007">
    <property type="entry name" value="Arf-GAP with coiled-coil, ANK repeat and PH domain-containing protein 2"/>
    <property type="match status" value="1"/>
</dbReference>
<comment type="domain">
    <text evidence="15">The BAR domain mediates homodimerization, it can neither bind membrane nor impart curvature, but instead requires the neighboring PH domain to achieve these functions.</text>
</comment>
<dbReference type="FunFam" id="2.30.29.30:FF:000026">
    <property type="entry name" value="Arf-GAP with coiled-coil, ANK repeat and PH domain-containing protein 2"/>
    <property type="match status" value="1"/>
</dbReference>
<dbReference type="CDD" id="cd13250">
    <property type="entry name" value="PH_ACAP"/>
    <property type="match status" value="1"/>
</dbReference>
<comment type="function">
    <text evidence="15">GTPase-activating protein for the ADP ribosylation factor family.</text>
</comment>
<dbReference type="InterPro" id="IPR027267">
    <property type="entry name" value="AH/BAR_dom_sf"/>
</dbReference>
<dbReference type="InterPro" id="IPR038508">
    <property type="entry name" value="ArfGAP_dom_sf"/>
</dbReference>
<keyword evidence="8 14" id="KW-0863">Zinc-finger</keyword>
<keyword evidence="3 15" id="KW-0343">GTPase activation</keyword>
<dbReference type="SMART" id="SM00233">
    <property type="entry name" value="PH"/>
    <property type="match status" value="1"/>
</dbReference>
<name>A0A4W4FZQ0_ELEEL</name>
<evidence type="ECO:0000256" key="10">
    <source>
        <dbReference type="ARBA" id="ARBA00023043"/>
    </source>
</evidence>
<dbReference type="SUPFAM" id="SSF103657">
    <property type="entry name" value="BAR/IMD domain-like"/>
    <property type="match status" value="1"/>
</dbReference>
<dbReference type="GO" id="GO:0010008">
    <property type="term" value="C:endosome membrane"/>
    <property type="evidence" value="ECO:0007669"/>
    <property type="project" value="UniProtKB-SubCell"/>
</dbReference>
<dbReference type="GO" id="GO:0005096">
    <property type="term" value="F:GTPase activator activity"/>
    <property type="evidence" value="ECO:0007669"/>
    <property type="project" value="UniProtKB-KW"/>
</dbReference>
<keyword evidence="10 13" id="KW-0040">ANK repeat</keyword>
<evidence type="ECO:0000256" key="15">
    <source>
        <dbReference type="RuleBase" id="RU369028"/>
    </source>
</evidence>
<dbReference type="Pfam" id="PF00169">
    <property type="entry name" value="PH"/>
    <property type="match status" value="1"/>
</dbReference>
<dbReference type="GO" id="GO:0008270">
    <property type="term" value="F:zinc ion binding"/>
    <property type="evidence" value="ECO:0007669"/>
    <property type="project" value="UniProtKB-KW"/>
</dbReference>
<dbReference type="PROSITE" id="PS50297">
    <property type="entry name" value="ANK_REP_REGION"/>
    <property type="match status" value="1"/>
</dbReference>
<dbReference type="SUPFAM" id="SSF50729">
    <property type="entry name" value="PH domain-like"/>
    <property type="match status" value="1"/>
</dbReference>
<dbReference type="InterPro" id="IPR011993">
    <property type="entry name" value="PH-like_dom_sf"/>
</dbReference>
<comment type="activity regulation">
    <text evidence="15">GAP activity stimulated by phosphatidylinositol 4,5-bisphosphate (PIP2) and phosphatidic acid.</text>
</comment>
<dbReference type="Proteomes" id="UP000314983">
    <property type="component" value="Chromosome 26"/>
</dbReference>
<reference evidence="19" key="4">
    <citation type="submission" date="2025-08" db="UniProtKB">
        <authorList>
            <consortium name="Ensembl"/>
        </authorList>
    </citation>
    <scope>IDENTIFICATION</scope>
</reference>
<evidence type="ECO:0000256" key="9">
    <source>
        <dbReference type="ARBA" id="ARBA00022833"/>
    </source>
</evidence>
<feature type="compositionally biased region" description="Pro residues" evidence="16">
    <location>
        <begin position="411"/>
        <end position="422"/>
    </location>
</feature>
<evidence type="ECO:0000313" key="19">
    <source>
        <dbReference type="Ensembl" id="ENSEEEP00000029327.2"/>
    </source>
</evidence>
<evidence type="ECO:0000256" key="2">
    <source>
        <dbReference type="ARBA" id="ARBA00004481"/>
    </source>
</evidence>